<dbReference type="PANTHER" id="PTHR45228">
    <property type="entry name" value="CYCLIC DI-GMP PHOSPHODIESTERASE TM_0186-RELATED"/>
    <property type="match status" value="1"/>
</dbReference>
<evidence type="ECO:0000313" key="3">
    <source>
        <dbReference type="Proteomes" id="UP000546642"/>
    </source>
</evidence>
<keyword evidence="3" id="KW-1185">Reference proteome</keyword>
<protein>
    <recommendedName>
        <fullName evidence="4">HD domain-containing protein</fullName>
    </recommendedName>
</protein>
<dbReference type="PANTHER" id="PTHR45228:SF4">
    <property type="entry name" value="LIPOPROTEIN"/>
    <property type="match status" value="1"/>
</dbReference>
<evidence type="ECO:0000256" key="1">
    <source>
        <dbReference type="SAM" id="Phobius"/>
    </source>
</evidence>
<dbReference type="CDD" id="cd00077">
    <property type="entry name" value="HDc"/>
    <property type="match status" value="1"/>
</dbReference>
<reference evidence="2 3" key="1">
    <citation type="submission" date="2020-08" db="EMBL/GenBank/DDBJ databases">
        <title>Sequencing the genomes of 1000 actinobacteria strains.</title>
        <authorList>
            <person name="Klenk H.-P."/>
        </authorList>
    </citation>
    <scope>NUCLEOTIDE SEQUENCE [LARGE SCALE GENOMIC DNA]</scope>
    <source>
        <strain evidence="2 3">DSM 46659</strain>
    </source>
</reference>
<proteinExistence type="predicted"/>
<evidence type="ECO:0008006" key="4">
    <source>
        <dbReference type="Google" id="ProtNLM"/>
    </source>
</evidence>
<sequence>MILQRRPGVEGIGVRRRGWNPGRIDPARALLITVAGGCAAGSLVWTLLVGFVEPHAALAFGVLIAAGELARITLPGHREVAPIASAGAIGYAFLLSVGGVTATHSAWQVIAVVTLGIALGELPHIAVGREPRWSDLARRLLIVEITALVFRPFVHEVPPDSEHWWLVVAVMTALVAGAWLVDAALAATIRAERLHTRISVAFGDELRAQFAIGMAIGSSGMLIALASTVTGLVGLLVFTAPLLVTQVAFRRFAEIRLTYLQTVRSLSRVTEVGGYVETGHSRRVSRLARLIGCELGMRESELLELEYAALMHDIGQLSLRDPIAGGATVLASPREQRRIAELGSAVIRETGVLDAVAELVRRQCEACEGDGDDGPPPLGSRIIKVANAFDDLVGESRDADRIEAVLQRLRMDAGREYDTDVVEAAARVLDRDRARR</sequence>
<dbReference type="EMBL" id="JACHDS010000001">
    <property type="protein sequence ID" value="MBB6173215.1"/>
    <property type="molecule type" value="Genomic_DNA"/>
</dbReference>
<dbReference type="Gene3D" id="1.10.3210.10">
    <property type="entry name" value="Hypothetical protein af1432"/>
    <property type="match status" value="1"/>
</dbReference>
<keyword evidence="1" id="KW-0472">Membrane</keyword>
<feature type="transmembrane region" description="Helical" evidence="1">
    <location>
        <begin position="29"/>
        <end position="51"/>
    </location>
</feature>
<dbReference type="InterPro" id="IPR052020">
    <property type="entry name" value="Cyclic_di-GMP/3'3'-cGAMP_PDE"/>
</dbReference>
<keyword evidence="1" id="KW-0812">Transmembrane</keyword>
<comment type="caution">
    <text evidence="2">The sequence shown here is derived from an EMBL/GenBank/DDBJ whole genome shotgun (WGS) entry which is preliminary data.</text>
</comment>
<dbReference type="AlphaFoldDB" id="A0A7W9YJC2"/>
<dbReference type="Proteomes" id="UP000546642">
    <property type="component" value="Unassembled WGS sequence"/>
</dbReference>
<dbReference type="Pfam" id="PF13487">
    <property type="entry name" value="HD_5"/>
    <property type="match status" value="1"/>
</dbReference>
<keyword evidence="1" id="KW-1133">Transmembrane helix</keyword>
<feature type="transmembrane region" description="Helical" evidence="1">
    <location>
        <begin position="81"/>
        <end position="100"/>
    </location>
</feature>
<feature type="transmembrane region" description="Helical" evidence="1">
    <location>
        <begin position="166"/>
        <end position="187"/>
    </location>
</feature>
<gene>
    <name evidence="2" type="ORF">HNR23_003275</name>
</gene>
<organism evidence="2 3">
    <name type="scientific">Nocardiopsis mwathae</name>
    <dbReference type="NCBI Taxonomy" id="1472723"/>
    <lineage>
        <taxon>Bacteria</taxon>
        <taxon>Bacillati</taxon>
        <taxon>Actinomycetota</taxon>
        <taxon>Actinomycetes</taxon>
        <taxon>Streptosporangiales</taxon>
        <taxon>Nocardiopsidaceae</taxon>
        <taxon>Nocardiopsis</taxon>
    </lineage>
</organism>
<feature type="transmembrane region" description="Helical" evidence="1">
    <location>
        <begin position="106"/>
        <end position="124"/>
    </location>
</feature>
<feature type="transmembrane region" description="Helical" evidence="1">
    <location>
        <begin position="232"/>
        <end position="249"/>
    </location>
</feature>
<dbReference type="SUPFAM" id="SSF109604">
    <property type="entry name" value="HD-domain/PDEase-like"/>
    <property type="match status" value="1"/>
</dbReference>
<evidence type="ECO:0000313" key="2">
    <source>
        <dbReference type="EMBL" id="MBB6173215.1"/>
    </source>
</evidence>
<feature type="transmembrane region" description="Helical" evidence="1">
    <location>
        <begin position="136"/>
        <end position="154"/>
    </location>
</feature>
<name>A0A7W9YJC2_9ACTN</name>
<accession>A0A7W9YJC2</accession>
<dbReference type="RefSeq" id="WP_246421780.1">
    <property type="nucleotide sequence ID" value="NZ_JACHDS010000001.1"/>
</dbReference>
<dbReference type="InterPro" id="IPR003607">
    <property type="entry name" value="HD/PDEase_dom"/>
</dbReference>
<feature type="transmembrane region" description="Helical" evidence="1">
    <location>
        <begin position="57"/>
        <end position="74"/>
    </location>
</feature>